<evidence type="ECO:0000256" key="4">
    <source>
        <dbReference type="ARBA" id="ARBA00014185"/>
    </source>
</evidence>
<dbReference type="CDD" id="cd08646">
    <property type="entry name" value="FMT_core_Met-tRNA-FMT_N"/>
    <property type="match status" value="1"/>
</dbReference>
<dbReference type="Proteomes" id="UP001488838">
    <property type="component" value="Unassembled WGS sequence"/>
</dbReference>
<keyword evidence="7" id="KW-0809">Transit peptide</keyword>
<evidence type="ECO:0000256" key="5">
    <source>
        <dbReference type="ARBA" id="ARBA00022679"/>
    </source>
</evidence>
<keyword evidence="6" id="KW-0648">Protein biosynthesis</keyword>
<evidence type="ECO:0000259" key="11">
    <source>
        <dbReference type="Pfam" id="PF00551"/>
    </source>
</evidence>
<evidence type="ECO:0000256" key="1">
    <source>
        <dbReference type="ARBA" id="ARBA00004173"/>
    </source>
</evidence>
<evidence type="ECO:0000256" key="6">
    <source>
        <dbReference type="ARBA" id="ARBA00022917"/>
    </source>
</evidence>
<dbReference type="PANTHER" id="PTHR11138">
    <property type="entry name" value="METHIONYL-TRNA FORMYLTRANSFERASE"/>
    <property type="match status" value="1"/>
</dbReference>
<dbReference type="Gene3D" id="3.40.50.12230">
    <property type="match status" value="1"/>
</dbReference>
<comment type="caution">
    <text evidence="12">The sequence shown here is derived from an EMBL/GenBank/DDBJ whole genome shotgun (WGS) entry which is preliminary data.</text>
</comment>
<dbReference type="GO" id="GO:0005739">
    <property type="term" value="C:mitochondrion"/>
    <property type="evidence" value="ECO:0007669"/>
    <property type="project" value="UniProtKB-SubCell"/>
</dbReference>
<protein>
    <recommendedName>
        <fullName evidence="4">Methionyl-tRNA formyltransferase, mitochondrial</fullName>
        <ecNumber evidence="3">2.1.2.9</ecNumber>
    </recommendedName>
</protein>
<dbReference type="NCBIfam" id="TIGR00460">
    <property type="entry name" value="fmt"/>
    <property type="match status" value="1"/>
</dbReference>
<keyword evidence="8" id="KW-0496">Mitochondrion</keyword>
<dbReference type="FunFam" id="3.40.50.12230:FF:000003">
    <property type="entry name" value="methionyl-tRNA formyltransferase, mitochondrial"/>
    <property type="match status" value="1"/>
</dbReference>
<feature type="non-terminal residue" evidence="12">
    <location>
        <position position="1"/>
    </location>
</feature>
<evidence type="ECO:0000256" key="9">
    <source>
        <dbReference type="ARBA" id="ARBA00052555"/>
    </source>
</evidence>
<dbReference type="EMBL" id="JBBHLL010000009">
    <property type="protein sequence ID" value="KAK7832784.1"/>
    <property type="molecule type" value="Genomic_DNA"/>
</dbReference>
<comment type="catalytic activity">
    <reaction evidence="9">
        <text>L-methionyl-tRNA(fMet) + (6R)-10-formyltetrahydrofolate = N-formyl-L-methionyl-tRNA(fMet) + (6S)-5,6,7,8-tetrahydrofolate + H(+)</text>
        <dbReference type="Rhea" id="RHEA:24380"/>
        <dbReference type="Rhea" id="RHEA-COMP:9952"/>
        <dbReference type="Rhea" id="RHEA-COMP:9953"/>
        <dbReference type="ChEBI" id="CHEBI:15378"/>
        <dbReference type="ChEBI" id="CHEBI:57453"/>
        <dbReference type="ChEBI" id="CHEBI:78530"/>
        <dbReference type="ChEBI" id="CHEBI:78844"/>
        <dbReference type="ChEBI" id="CHEBI:195366"/>
        <dbReference type="EC" id="2.1.2.9"/>
    </reaction>
    <physiologicalReaction direction="left-to-right" evidence="9">
        <dbReference type="Rhea" id="RHEA:24381"/>
    </physiologicalReaction>
</comment>
<evidence type="ECO:0000313" key="12">
    <source>
        <dbReference type="EMBL" id="KAK7832784.1"/>
    </source>
</evidence>
<dbReference type="InterPro" id="IPR036477">
    <property type="entry name" value="Formyl_transf_N_sf"/>
</dbReference>
<name>A0AAW0K2R3_MYOGA</name>
<evidence type="ECO:0000256" key="10">
    <source>
        <dbReference type="ARBA" id="ARBA00057846"/>
    </source>
</evidence>
<organism evidence="12 13">
    <name type="scientific">Myodes glareolus</name>
    <name type="common">Bank vole</name>
    <name type="synonym">Clethrionomys glareolus</name>
    <dbReference type="NCBI Taxonomy" id="447135"/>
    <lineage>
        <taxon>Eukaryota</taxon>
        <taxon>Metazoa</taxon>
        <taxon>Chordata</taxon>
        <taxon>Craniata</taxon>
        <taxon>Vertebrata</taxon>
        <taxon>Euteleostomi</taxon>
        <taxon>Mammalia</taxon>
        <taxon>Eutheria</taxon>
        <taxon>Euarchontoglires</taxon>
        <taxon>Glires</taxon>
        <taxon>Rodentia</taxon>
        <taxon>Myomorpha</taxon>
        <taxon>Muroidea</taxon>
        <taxon>Cricetidae</taxon>
        <taxon>Arvicolinae</taxon>
        <taxon>Myodes</taxon>
    </lineage>
</organism>
<dbReference type="InterPro" id="IPR002376">
    <property type="entry name" value="Formyl_transf_N"/>
</dbReference>
<keyword evidence="5" id="KW-0808">Transferase</keyword>
<evidence type="ECO:0000256" key="2">
    <source>
        <dbReference type="ARBA" id="ARBA00010699"/>
    </source>
</evidence>
<dbReference type="InterPro" id="IPR005794">
    <property type="entry name" value="Fmt"/>
</dbReference>
<comment type="similarity">
    <text evidence="2">Belongs to the Fmt family.</text>
</comment>
<reference evidence="12 13" key="1">
    <citation type="journal article" date="2023" name="bioRxiv">
        <title>Conserved and derived expression patterns and positive selection on dental genes reveal complex evolutionary context of ever-growing rodent molars.</title>
        <authorList>
            <person name="Calamari Z.T."/>
            <person name="Song A."/>
            <person name="Cohen E."/>
            <person name="Akter M."/>
            <person name="Roy R.D."/>
            <person name="Hallikas O."/>
            <person name="Christensen M.M."/>
            <person name="Li P."/>
            <person name="Marangoni P."/>
            <person name="Jernvall J."/>
            <person name="Klein O.D."/>
        </authorList>
    </citation>
    <scope>NUCLEOTIDE SEQUENCE [LARGE SCALE GENOMIC DNA]</scope>
    <source>
        <strain evidence="12">V071</strain>
    </source>
</reference>
<evidence type="ECO:0000256" key="7">
    <source>
        <dbReference type="ARBA" id="ARBA00022946"/>
    </source>
</evidence>
<dbReference type="GO" id="GO:0004479">
    <property type="term" value="F:methionyl-tRNA formyltransferase activity"/>
    <property type="evidence" value="ECO:0007669"/>
    <property type="project" value="UniProtKB-EC"/>
</dbReference>
<dbReference type="EC" id="2.1.2.9" evidence="3"/>
<dbReference type="AlphaFoldDB" id="A0AAW0K2R3"/>
<comment type="function">
    <text evidence="10">Methionyl-tRNA formyltransferase that formylates methionyl-tRNA in mitochondria and is crucial for translation initiation.</text>
</comment>
<comment type="subcellular location">
    <subcellularLocation>
        <location evidence="1">Mitochondrion</location>
    </subcellularLocation>
</comment>
<dbReference type="PANTHER" id="PTHR11138:SF5">
    <property type="entry name" value="METHIONYL-TRNA FORMYLTRANSFERASE, MITOCHONDRIAL"/>
    <property type="match status" value="1"/>
</dbReference>
<feature type="non-terminal residue" evidence="12">
    <location>
        <position position="433"/>
    </location>
</feature>
<keyword evidence="13" id="KW-1185">Reference proteome</keyword>
<gene>
    <name evidence="12" type="ORF">U0070_026980</name>
</gene>
<evidence type="ECO:0000313" key="13">
    <source>
        <dbReference type="Proteomes" id="UP001488838"/>
    </source>
</evidence>
<evidence type="ECO:0000256" key="3">
    <source>
        <dbReference type="ARBA" id="ARBA00012261"/>
    </source>
</evidence>
<evidence type="ECO:0000256" key="8">
    <source>
        <dbReference type="ARBA" id="ARBA00023128"/>
    </source>
</evidence>
<accession>A0AAW0K2R3</accession>
<dbReference type="SUPFAM" id="SSF53328">
    <property type="entry name" value="Formyltransferase"/>
    <property type="match status" value="1"/>
</dbReference>
<proteinExistence type="inferred from homology"/>
<dbReference type="Pfam" id="PF00551">
    <property type="entry name" value="Formyl_trans_N"/>
    <property type="match status" value="1"/>
</dbReference>
<sequence>PSEPNCRAIPSEQNCEAIPSERNCEAIPSERKCEAIPSERKCEAIPSERNCEAIPSGESAKLSHLSERYYNDLAARDLVSVLQAPPRPLRVPGSSAICPAPWVRMRVVGRWTEVMLLVRRCWGPRLGGVRPRCSCQAPAGLGGSSGGDSRGSRVRKKPPWRVLFLGTDHFARETLQALHAARDDEEEKLIESLEVVTVPSPSPKGLPVKQYAIQSRLPVYEWPDVGSGEYDVGVVASFGRLLSEALILKFPYGILNVHPSCLPRWRGPAPIIHTVLHGDTVTGVTVMQVRPKRFDIGPILKQETIPVPPKSTSKELEAVLSKLGANMLISVLKNLPESLNNGRPQPAEGVTYAPKVSAGTSCVKWEEQTSEQVLRLHLAIGDIVPLQTIWLENTVKLLDLVEVNNSILTDPKLTGQTVAPGSVVYHRQSQMLL</sequence>
<dbReference type="InterPro" id="IPR041711">
    <property type="entry name" value="Met-tRNA-FMT_N"/>
</dbReference>
<feature type="domain" description="Formyl transferase N-terminal" evidence="11">
    <location>
        <begin position="230"/>
        <end position="332"/>
    </location>
</feature>